<evidence type="ECO:0000313" key="4">
    <source>
        <dbReference type="Proteomes" id="UP001566132"/>
    </source>
</evidence>
<feature type="domain" description="VTT" evidence="2">
    <location>
        <begin position="85"/>
        <end position="199"/>
    </location>
</feature>
<sequence length="263" mass="29038">MKGPIDEEHSSNCCRLRIAVYFLPLRRMLLVIATLLLVVFAVILCKVYIIMALYWMESQDSLVTGISICTLFVIVSLPVSIGYIVLVLASGYLFGMITGLLLVVFGANFGLFIGHNILKLLRDHKALIKYTKSETATAIKQVITGPMCFKIVFCSRLSPIPFGIQNAIFAISNVNAKVYHTASLLGLFPAQLVVVYIGSTLRSMQDVIENNHITSTTYLFAALQLICGALLIVWIGIKARKKLLLVLEEQAENSKSLSSYSQV</sequence>
<dbReference type="AlphaFoldDB" id="A0ABD1ER65"/>
<reference evidence="3 4" key="1">
    <citation type="submission" date="2024-05" db="EMBL/GenBank/DDBJ databases">
        <title>Genetic variation in Jamaican populations of the coffee berry borer (Hypothenemus hampei).</title>
        <authorList>
            <person name="Errbii M."/>
            <person name="Myrie A."/>
        </authorList>
    </citation>
    <scope>NUCLEOTIDE SEQUENCE [LARGE SCALE GENOMIC DNA]</scope>
    <source>
        <strain evidence="3">JA-Hopewell-2020-01-JO</strain>
        <tissue evidence="3">Whole body</tissue>
    </source>
</reference>
<dbReference type="PANTHER" id="PTHR46593">
    <property type="entry name" value="TRANSMEMBRANE PROTEIN 64"/>
    <property type="match status" value="1"/>
</dbReference>
<keyword evidence="1" id="KW-0812">Transmembrane</keyword>
<dbReference type="PANTHER" id="PTHR46593:SF1">
    <property type="entry name" value="TRANSMEMBRANE PROTEIN 64"/>
    <property type="match status" value="1"/>
</dbReference>
<dbReference type="Proteomes" id="UP001566132">
    <property type="component" value="Unassembled WGS sequence"/>
</dbReference>
<name>A0ABD1ER65_HYPHA</name>
<feature type="transmembrane region" description="Helical" evidence="1">
    <location>
        <begin position="178"/>
        <end position="198"/>
    </location>
</feature>
<proteinExistence type="predicted"/>
<dbReference type="InterPro" id="IPR032816">
    <property type="entry name" value="VTT_dom"/>
</dbReference>
<dbReference type="Pfam" id="PF09335">
    <property type="entry name" value="VTT_dom"/>
    <property type="match status" value="1"/>
</dbReference>
<keyword evidence="4" id="KW-1185">Reference proteome</keyword>
<organism evidence="3 4">
    <name type="scientific">Hypothenemus hampei</name>
    <name type="common">Coffee berry borer</name>
    <dbReference type="NCBI Taxonomy" id="57062"/>
    <lineage>
        <taxon>Eukaryota</taxon>
        <taxon>Metazoa</taxon>
        <taxon>Ecdysozoa</taxon>
        <taxon>Arthropoda</taxon>
        <taxon>Hexapoda</taxon>
        <taxon>Insecta</taxon>
        <taxon>Pterygota</taxon>
        <taxon>Neoptera</taxon>
        <taxon>Endopterygota</taxon>
        <taxon>Coleoptera</taxon>
        <taxon>Polyphaga</taxon>
        <taxon>Cucujiformia</taxon>
        <taxon>Curculionidae</taxon>
        <taxon>Scolytinae</taxon>
        <taxon>Hypothenemus</taxon>
    </lineage>
</organism>
<feature type="transmembrane region" description="Helical" evidence="1">
    <location>
        <begin position="92"/>
        <end position="113"/>
    </location>
</feature>
<feature type="transmembrane region" description="Helical" evidence="1">
    <location>
        <begin position="218"/>
        <end position="237"/>
    </location>
</feature>
<protein>
    <recommendedName>
        <fullName evidence="2">VTT domain-containing protein</fullName>
    </recommendedName>
</protein>
<comment type="caution">
    <text evidence="3">The sequence shown here is derived from an EMBL/GenBank/DDBJ whole genome shotgun (WGS) entry which is preliminary data.</text>
</comment>
<evidence type="ECO:0000259" key="2">
    <source>
        <dbReference type="Pfam" id="PF09335"/>
    </source>
</evidence>
<keyword evidence="1" id="KW-0472">Membrane</keyword>
<gene>
    <name evidence="3" type="ORF">ABEB36_006613</name>
</gene>
<feature type="transmembrane region" description="Helical" evidence="1">
    <location>
        <begin position="29"/>
        <end position="55"/>
    </location>
</feature>
<accession>A0ABD1ER65</accession>
<feature type="transmembrane region" description="Helical" evidence="1">
    <location>
        <begin position="62"/>
        <end position="86"/>
    </location>
</feature>
<evidence type="ECO:0000313" key="3">
    <source>
        <dbReference type="EMBL" id="KAL1501257.1"/>
    </source>
</evidence>
<evidence type="ECO:0000256" key="1">
    <source>
        <dbReference type="SAM" id="Phobius"/>
    </source>
</evidence>
<keyword evidence="1" id="KW-1133">Transmembrane helix</keyword>
<dbReference type="EMBL" id="JBDJPC010000005">
    <property type="protein sequence ID" value="KAL1501257.1"/>
    <property type="molecule type" value="Genomic_DNA"/>
</dbReference>
<dbReference type="InterPro" id="IPR053069">
    <property type="entry name" value="TVP38/TMEM64"/>
</dbReference>